<feature type="transmembrane region" description="Helical" evidence="8">
    <location>
        <begin position="88"/>
        <end position="108"/>
    </location>
</feature>
<feature type="transmembrane region" description="Helical" evidence="8">
    <location>
        <begin position="513"/>
        <end position="530"/>
    </location>
</feature>
<feature type="transmembrane region" description="Helical" evidence="8">
    <location>
        <begin position="676"/>
        <end position="695"/>
    </location>
</feature>
<sequence length="885" mass="91298">MSTPALLTRPLRRGGVVREQAFVAGAQVASGVGNLAFSLVAAHLLAPGAFADLVAFLALYLLVHVPASSLSAGAALTPAAVPGARRGALGLGVAAGLALVVAAVPLGAVLGVPAGLLVVLAAGVPLAPWLALERGRLYGEREHGRAALSLVAEPVARLALGLPLVAAFGVAGGAAAVVAGGWLALAATRPRFAAAGGISSREHGLLRFAGAATAAFLVLAVLQNQDVVLANALLDGGEAGRFAVLSTLGGLAAFASTTVPLVLLPRARAGDRGALGAAVGAAAVLGLAAVLAVAMMPRDLIGAAFGERYAETGALAVPYVAAMGLFGVARVLLAHRIATADGRRARVVAVAVPAAIAAAQALAIVAWGTDPGRVAVITLAAMATLVAATAPGVVVPFPLRGALARRAGGTPARVGLAVAGITVAALVVRLLSNRGIWLDEATSITQAQMSLGGLLDSLRTTDVHPPLHHLMLWALAHTAGTSEFVMRAPSVVAGTALVPALYATAAEVWDRRAGLAAAAMGAVAPFLVWYSQEARMYGLFMLFATLALLGQLRALRRGRPADWALYVAASAALVWTQYFGVLVVGVQQAAFALAAMRDRRLLRPWLLSVAALALALAPLAAFAHDQFQANEAAGRGFDQPSQAGSDVSSTRTQPGVYIALTNVVWAIWGYHSNGTMAAITALWPLGLLLALLLLGRGRSPRTLLVAACALLPAIALFFVGELKPFLFEIRYFAALAPLTILLLARAATGWTGGRVATVAVTAALVGSLAVASADEEVNRANPRVYDFEGALARIEREARPGDLVLYQPKYLRDVVTYYAPDLHARPLQGALDGPVAPAGRVFVLGSFQDQRGERDAVRAGLRELARTRDLQERFKRPQVKVWVYR</sequence>
<feature type="transmembrane region" description="Helical" evidence="8">
    <location>
        <begin position="654"/>
        <end position="670"/>
    </location>
</feature>
<evidence type="ECO:0000256" key="1">
    <source>
        <dbReference type="ARBA" id="ARBA00004651"/>
    </source>
</evidence>
<dbReference type="PANTHER" id="PTHR33908:SF11">
    <property type="entry name" value="MEMBRANE PROTEIN"/>
    <property type="match status" value="1"/>
</dbReference>
<evidence type="ECO:0000256" key="8">
    <source>
        <dbReference type="SAM" id="Phobius"/>
    </source>
</evidence>
<dbReference type="PANTHER" id="PTHR33908">
    <property type="entry name" value="MANNOSYLTRANSFERASE YKCB-RELATED"/>
    <property type="match status" value="1"/>
</dbReference>
<dbReference type="GO" id="GO:0005886">
    <property type="term" value="C:plasma membrane"/>
    <property type="evidence" value="ECO:0007669"/>
    <property type="project" value="UniProtKB-SubCell"/>
</dbReference>
<protein>
    <recommendedName>
        <fullName evidence="9">Glycosyltransferase RgtA/B/C/D-like domain-containing protein</fullName>
    </recommendedName>
</protein>
<reference evidence="10" key="1">
    <citation type="journal article" date="2022" name="Int. J. Syst. Evol. Microbiol.">
        <title>Pseudomonas aegrilactucae sp. nov. and Pseudomonas morbosilactucae sp. nov., pathogens causing bacterial rot of lettuce in Japan.</title>
        <authorList>
            <person name="Sawada H."/>
            <person name="Fujikawa T."/>
            <person name="Satou M."/>
        </authorList>
    </citation>
    <scope>NUCLEOTIDE SEQUENCE</scope>
    <source>
        <strain evidence="10">0166_1</strain>
    </source>
</reference>
<keyword evidence="11" id="KW-1185">Reference proteome</keyword>
<evidence type="ECO:0000256" key="5">
    <source>
        <dbReference type="ARBA" id="ARBA00022692"/>
    </source>
</evidence>
<feature type="transmembrane region" description="Helical" evidence="8">
    <location>
        <begin position="484"/>
        <end position="506"/>
    </location>
</feature>
<dbReference type="InterPro" id="IPR038731">
    <property type="entry name" value="RgtA/B/C-like"/>
</dbReference>
<feature type="transmembrane region" description="Helical" evidence="8">
    <location>
        <begin position="205"/>
        <end position="222"/>
    </location>
</feature>
<feature type="transmembrane region" description="Helical" evidence="8">
    <location>
        <begin position="21"/>
        <end position="41"/>
    </location>
</feature>
<evidence type="ECO:0000259" key="9">
    <source>
        <dbReference type="Pfam" id="PF13231"/>
    </source>
</evidence>
<keyword evidence="3" id="KW-0328">Glycosyltransferase</keyword>
<name>A0A9E6Y0K9_9ACTN</name>
<feature type="transmembrane region" description="Helical" evidence="8">
    <location>
        <begin position="564"/>
        <end position="585"/>
    </location>
</feature>
<feature type="transmembrane region" description="Helical" evidence="8">
    <location>
        <begin position="411"/>
        <end position="431"/>
    </location>
</feature>
<evidence type="ECO:0000256" key="4">
    <source>
        <dbReference type="ARBA" id="ARBA00022679"/>
    </source>
</evidence>
<comment type="subcellular location">
    <subcellularLocation>
        <location evidence="1">Cell membrane</location>
        <topology evidence="1">Multi-pass membrane protein</topology>
    </subcellularLocation>
</comment>
<dbReference type="Pfam" id="PF13231">
    <property type="entry name" value="PMT_2"/>
    <property type="match status" value="1"/>
</dbReference>
<feature type="transmembrane region" description="Helical" evidence="8">
    <location>
        <begin position="536"/>
        <end position="552"/>
    </location>
</feature>
<dbReference type="EMBL" id="CP087164">
    <property type="protein sequence ID" value="UGS37884.1"/>
    <property type="molecule type" value="Genomic_DNA"/>
</dbReference>
<feature type="transmembrane region" description="Helical" evidence="8">
    <location>
        <begin position="242"/>
        <end position="263"/>
    </location>
</feature>
<feature type="domain" description="Glycosyltransferase RgtA/B/C/D-like" evidence="9">
    <location>
        <begin position="464"/>
        <end position="617"/>
    </location>
</feature>
<proteinExistence type="predicted"/>
<evidence type="ECO:0000256" key="3">
    <source>
        <dbReference type="ARBA" id="ARBA00022676"/>
    </source>
</evidence>
<accession>A0A9E6Y0K9</accession>
<gene>
    <name evidence="10" type="ORF">DSM104329_04305</name>
</gene>
<feature type="transmembrane region" description="Helical" evidence="8">
    <location>
        <begin position="166"/>
        <end position="185"/>
    </location>
</feature>
<keyword evidence="6 8" id="KW-1133">Transmembrane helix</keyword>
<keyword evidence="7 8" id="KW-0472">Membrane</keyword>
<feature type="transmembrane region" description="Helical" evidence="8">
    <location>
        <begin position="725"/>
        <end position="743"/>
    </location>
</feature>
<feature type="transmembrane region" description="Helical" evidence="8">
    <location>
        <begin position="275"/>
        <end position="296"/>
    </location>
</feature>
<keyword evidence="5 8" id="KW-0812">Transmembrane</keyword>
<evidence type="ECO:0000256" key="6">
    <source>
        <dbReference type="ARBA" id="ARBA00022989"/>
    </source>
</evidence>
<feature type="transmembrane region" description="Helical" evidence="8">
    <location>
        <begin position="345"/>
        <end position="368"/>
    </location>
</feature>
<keyword evidence="2" id="KW-1003">Cell membrane</keyword>
<feature type="transmembrane region" description="Helical" evidence="8">
    <location>
        <begin position="702"/>
        <end position="719"/>
    </location>
</feature>
<feature type="transmembrane region" description="Helical" evidence="8">
    <location>
        <begin position="605"/>
        <end position="623"/>
    </location>
</feature>
<feature type="transmembrane region" description="Helical" evidence="8">
    <location>
        <begin position="316"/>
        <end position="333"/>
    </location>
</feature>
<dbReference type="RefSeq" id="WP_259311925.1">
    <property type="nucleotide sequence ID" value="NZ_CP087164.1"/>
</dbReference>
<dbReference type="GO" id="GO:0016763">
    <property type="term" value="F:pentosyltransferase activity"/>
    <property type="evidence" value="ECO:0007669"/>
    <property type="project" value="TreeGrafter"/>
</dbReference>
<feature type="transmembrane region" description="Helical" evidence="8">
    <location>
        <begin position="374"/>
        <end position="399"/>
    </location>
</feature>
<evidence type="ECO:0000313" key="10">
    <source>
        <dbReference type="EMBL" id="UGS37884.1"/>
    </source>
</evidence>
<evidence type="ECO:0000256" key="2">
    <source>
        <dbReference type="ARBA" id="ARBA00022475"/>
    </source>
</evidence>
<dbReference type="AlphaFoldDB" id="A0A9E6Y0K9"/>
<organism evidence="10 11">
    <name type="scientific">Capillimicrobium parvum</name>
    <dbReference type="NCBI Taxonomy" id="2884022"/>
    <lineage>
        <taxon>Bacteria</taxon>
        <taxon>Bacillati</taxon>
        <taxon>Actinomycetota</taxon>
        <taxon>Thermoleophilia</taxon>
        <taxon>Solirubrobacterales</taxon>
        <taxon>Capillimicrobiaceae</taxon>
        <taxon>Capillimicrobium</taxon>
    </lineage>
</organism>
<dbReference type="GO" id="GO:0009103">
    <property type="term" value="P:lipopolysaccharide biosynthetic process"/>
    <property type="evidence" value="ECO:0007669"/>
    <property type="project" value="UniProtKB-ARBA"/>
</dbReference>
<dbReference type="InterPro" id="IPR050297">
    <property type="entry name" value="LipidA_mod_glycosyltrf_83"/>
</dbReference>
<dbReference type="Proteomes" id="UP001162834">
    <property type="component" value="Chromosome"/>
</dbReference>
<evidence type="ECO:0000313" key="11">
    <source>
        <dbReference type="Proteomes" id="UP001162834"/>
    </source>
</evidence>
<dbReference type="KEGG" id="sbae:DSM104329_04305"/>
<evidence type="ECO:0000256" key="7">
    <source>
        <dbReference type="ARBA" id="ARBA00023136"/>
    </source>
</evidence>
<feature type="transmembrane region" description="Helical" evidence="8">
    <location>
        <begin position="53"/>
        <end position="76"/>
    </location>
</feature>
<keyword evidence="4" id="KW-0808">Transferase</keyword>